<dbReference type="Pfam" id="PF12002">
    <property type="entry name" value="MgsA_C"/>
    <property type="match status" value="1"/>
</dbReference>
<dbReference type="AlphaFoldDB" id="A0A0S8G4Y2"/>
<feature type="non-terminal residue" evidence="5">
    <location>
        <position position="316"/>
    </location>
</feature>
<dbReference type="Gene3D" id="1.10.8.60">
    <property type="match status" value="1"/>
</dbReference>
<dbReference type="SUPFAM" id="SSF48019">
    <property type="entry name" value="post-AAA+ oligomerization domain-like"/>
    <property type="match status" value="1"/>
</dbReference>
<keyword evidence="2" id="KW-0547">Nucleotide-binding</keyword>
<dbReference type="Pfam" id="PF16193">
    <property type="entry name" value="AAA_assoc_2"/>
    <property type="match status" value="1"/>
</dbReference>
<keyword evidence="3" id="KW-0067">ATP-binding</keyword>
<dbReference type="Gene3D" id="3.40.50.300">
    <property type="entry name" value="P-loop containing nucleotide triphosphate hydrolases"/>
    <property type="match status" value="1"/>
</dbReference>
<accession>A0A0S8G4Y2</accession>
<dbReference type="GO" id="GO:0005524">
    <property type="term" value="F:ATP binding"/>
    <property type="evidence" value="ECO:0007669"/>
    <property type="project" value="UniProtKB-KW"/>
</dbReference>
<evidence type="ECO:0000256" key="2">
    <source>
        <dbReference type="ARBA" id="ARBA00022741"/>
    </source>
</evidence>
<dbReference type="FunFam" id="1.10.8.60:FF:000029">
    <property type="entry name" value="Replication-associated recombination protein A"/>
    <property type="match status" value="1"/>
</dbReference>
<dbReference type="PANTHER" id="PTHR13779:SF7">
    <property type="entry name" value="ATPASE WRNIP1"/>
    <property type="match status" value="1"/>
</dbReference>
<dbReference type="SMART" id="SM00382">
    <property type="entry name" value="AAA"/>
    <property type="match status" value="1"/>
</dbReference>
<dbReference type="Gene3D" id="1.20.272.10">
    <property type="match status" value="1"/>
</dbReference>
<dbReference type="InterPro" id="IPR003593">
    <property type="entry name" value="AAA+_ATPase"/>
</dbReference>
<dbReference type="GO" id="GO:0008047">
    <property type="term" value="F:enzyme activator activity"/>
    <property type="evidence" value="ECO:0007669"/>
    <property type="project" value="TreeGrafter"/>
</dbReference>
<dbReference type="InterPro" id="IPR021886">
    <property type="entry name" value="MgsA_C"/>
</dbReference>
<proteinExistence type="inferred from homology"/>
<evidence type="ECO:0000256" key="3">
    <source>
        <dbReference type="ARBA" id="ARBA00022840"/>
    </source>
</evidence>
<dbReference type="InterPro" id="IPR008921">
    <property type="entry name" value="DNA_pol3_clamp-load_cplx_C"/>
</dbReference>
<dbReference type="GO" id="GO:0000731">
    <property type="term" value="P:DNA synthesis involved in DNA repair"/>
    <property type="evidence" value="ECO:0007669"/>
    <property type="project" value="TreeGrafter"/>
</dbReference>
<comment type="caution">
    <text evidence="5">The sequence shown here is derived from an EMBL/GenBank/DDBJ whole genome shotgun (WGS) entry which is preliminary data.</text>
</comment>
<dbReference type="SUPFAM" id="SSF52540">
    <property type="entry name" value="P-loop containing nucleoside triphosphate hydrolases"/>
    <property type="match status" value="1"/>
</dbReference>
<reference evidence="5 6" key="1">
    <citation type="journal article" date="2015" name="Microbiome">
        <title>Genomic resolution of linkages in carbon, nitrogen, and sulfur cycling among widespread estuary sediment bacteria.</title>
        <authorList>
            <person name="Baker B.J."/>
            <person name="Lazar C.S."/>
            <person name="Teske A.P."/>
            <person name="Dick G.J."/>
        </authorList>
    </citation>
    <scope>NUCLEOTIDE SEQUENCE [LARGE SCALE GENOMIC DNA]</scope>
    <source>
        <strain evidence="5">SM23_40</strain>
    </source>
</reference>
<dbReference type="EMBL" id="LJUI01000093">
    <property type="protein sequence ID" value="KPK68056.1"/>
    <property type="molecule type" value="Genomic_DNA"/>
</dbReference>
<feature type="domain" description="AAA+ ATPase" evidence="4">
    <location>
        <begin position="51"/>
        <end position="168"/>
    </location>
</feature>
<dbReference type="FunFam" id="3.40.50.300:FF:000345">
    <property type="entry name" value="AAA family ATPase"/>
    <property type="match status" value="1"/>
</dbReference>
<gene>
    <name evidence="5" type="ORF">AMJ82_09165</name>
</gene>
<evidence type="ECO:0000313" key="6">
    <source>
        <dbReference type="Proteomes" id="UP000051717"/>
    </source>
</evidence>
<dbReference type="InterPro" id="IPR051314">
    <property type="entry name" value="AAA_ATPase_RarA/MGS1/WRNIP1"/>
</dbReference>
<name>A0A0S8G4Y2_UNCT6</name>
<evidence type="ECO:0000259" key="4">
    <source>
        <dbReference type="SMART" id="SM00382"/>
    </source>
</evidence>
<dbReference type="CDD" id="cd00009">
    <property type="entry name" value="AAA"/>
    <property type="match status" value="1"/>
</dbReference>
<dbReference type="Proteomes" id="UP000051717">
    <property type="component" value="Unassembled WGS sequence"/>
</dbReference>
<evidence type="ECO:0000313" key="5">
    <source>
        <dbReference type="EMBL" id="KPK68056.1"/>
    </source>
</evidence>
<organism evidence="5 6">
    <name type="scientific">candidate division TA06 bacterium SM23_40</name>
    <dbReference type="NCBI Taxonomy" id="1703774"/>
    <lineage>
        <taxon>Bacteria</taxon>
        <taxon>Bacteria division TA06</taxon>
    </lineage>
</organism>
<evidence type="ECO:0000256" key="1">
    <source>
        <dbReference type="ARBA" id="ARBA00008959"/>
    </source>
</evidence>
<dbReference type="GO" id="GO:0003677">
    <property type="term" value="F:DNA binding"/>
    <property type="evidence" value="ECO:0007669"/>
    <property type="project" value="InterPro"/>
</dbReference>
<dbReference type="GO" id="GO:0017116">
    <property type="term" value="F:single-stranded DNA helicase activity"/>
    <property type="evidence" value="ECO:0007669"/>
    <property type="project" value="TreeGrafter"/>
</dbReference>
<protein>
    <submittedName>
        <fullName evidence="5">AAA family ATPase</fullName>
    </submittedName>
</protein>
<dbReference type="CDD" id="cd18139">
    <property type="entry name" value="HLD_clamp_RarA"/>
    <property type="match status" value="1"/>
</dbReference>
<sequence>MEDLFSQPEEESMADAPLARRMCPRDLSEFVGQEHILGEGRLLRRLIESDRICSLLLYGPPGSGKTSLAHCVANTTKSHFVRLNAVTAGVADIRKVAHAARHRLAAGVGKTILFIDEVHRFNRAQQDALLPEIENGHVVLIGATVHNPFFAIVSPLLSRSQIFELHPLSAEDLRTIAKRALEDPERGLGSMDVEIADEALRHIIDRAEGDARRVLTALEVAALSTPAGRDGKILIDLGTAEESVQAKAVLYDRDGDQHYDTISAFIKSMRGSDPDATIYWLAKMLYAGEDPRFIARRIVICASEDVGNADPQALVV</sequence>
<dbReference type="GO" id="GO:0006261">
    <property type="term" value="P:DNA-templated DNA replication"/>
    <property type="evidence" value="ECO:0007669"/>
    <property type="project" value="TreeGrafter"/>
</dbReference>
<dbReference type="InterPro" id="IPR027417">
    <property type="entry name" value="P-loop_NTPase"/>
</dbReference>
<comment type="similarity">
    <text evidence="1">Belongs to the AAA ATPase family. RarA/MGS1/WRNIP1 subfamily.</text>
</comment>
<dbReference type="InterPro" id="IPR032423">
    <property type="entry name" value="AAA_assoc_2"/>
</dbReference>
<dbReference type="InterPro" id="IPR003959">
    <property type="entry name" value="ATPase_AAA_core"/>
</dbReference>
<dbReference type="Pfam" id="PF00004">
    <property type="entry name" value="AAA"/>
    <property type="match status" value="1"/>
</dbReference>
<dbReference type="PANTHER" id="PTHR13779">
    <property type="entry name" value="WERNER HELICASE-INTERACTING PROTEIN 1 FAMILY MEMBER"/>
    <property type="match status" value="1"/>
</dbReference>
<dbReference type="GO" id="GO:0016887">
    <property type="term" value="F:ATP hydrolysis activity"/>
    <property type="evidence" value="ECO:0007669"/>
    <property type="project" value="InterPro"/>
</dbReference>